<evidence type="ECO:0000256" key="1">
    <source>
        <dbReference type="ARBA" id="ARBA00004370"/>
    </source>
</evidence>
<dbReference type="GO" id="GO:0005506">
    <property type="term" value="F:iron ion binding"/>
    <property type="evidence" value="ECO:0007669"/>
    <property type="project" value="InterPro"/>
</dbReference>
<proteinExistence type="inferred from homology"/>
<evidence type="ECO:0000313" key="13">
    <source>
        <dbReference type="Proteomes" id="UP001293593"/>
    </source>
</evidence>
<organism evidence="12 13">
    <name type="scientific">Acacia crassicarpa</name>
    <name type="common">northern wattle</name>
    <dbReference type="NCBI Taxonomy" id="499986"/>
    <lineage>
        <taxon>Eukaryota</taxon>
        <taxon>Viridiplantae</taxon>
        <taxon>Streptophyta</taxon>
        <taxon>Embryophyta</taxon>
        <taxon>Tracheophyta</taxon>
        <taxon>Spermatophyta</taxon>
        <taxon>Magnoliopsida</taxon>
        <taxon>eudicotyledons</taxon>
        <taxon>Gunneridae</taxon>
        <taxon>Pentapetalae</taxon>
        <taxon>rosids</taxon>
        <taxon>fabids</taxon>
        <taxon>Fabales</taxon>
        <taxon>Fabaceae</taxon>
        <taxon>Caesalpinioideae</taxon>
        <taxon>mimosoid clade</taxon>
        <taxon>Acacieae</taxon>
        <taxon>Acacia</taxon>
    </lineage>
</organism>
<dbReference type="InterPro" id="IPR001128">
    <property type="entry name" value="Cyt_P450"/>
</dbReference>
<dbReference type="GO" id="GO:0016020">
    <property type="term" value="C:membrane"/>
    <property type="evidence" value="ECO:0007669"/>
    <property type="project" value="UniProtKB-SubCell"/>
</dbReference>
<reference evidence="12" key="1">
    <citation type="submission" date="2023-10" db="EMBL/GenBank/DDBJ databases">
        <title>Chromosome-level genome of the transformable northern wattle, Acacia crassicarpa.</title>
        <authorList>
            <person name="Massaro I."/>
            <person name="Sinha N.R."/>
            <person name="Poethig S."/>
            <person name="Leichty A.R."/>
        </authorList>
    </citation>
    <scope>NUCLEOTIDE SEQUENCE</scope>
    <source>
        <strain evidence="12">Acra3RX</strain>
        <tissue evidence="12">Leaf</tissue>
    </source>
</reference>
<evidence type="ECO:0000256" key="11">
    <source>
        <dbReference type="SAM" id="Phobius"/>
    </source>
</evidence>
<keyword evidence="6 9" id="KW-0408">Iron</keyword>
<dbReference type="GO" id="GO:0020037">
    <property type="term" value="F:heme binding"/>
    <property type="evidence" value="ECO:0007669"/>
    <property type="project" value="InterPro"/>
</dbReference>
<keyword evidence="8 11" id="KW-0472">Membrane</keyword>
<evidence type="ECO:0000256" key="5">
    <source>
        <dbReference type="ARBA" id="ARBA00023002"/>
    </source>
</evidence>
<dbReference type="PROSITE" id="PS00086">
    <property type="entry name" value="CYTOCHROME_P450"/>
    <property type="match status" value="1"/>
</dbReference>
<dbReference type="EMBL" id="JAWXYG010000003">
    <property type="protein sequence ID" value="KAK4277433.1"/>
    <property type="molecule type" value="Genomic_DNA"/>
</dbReference>
<keyword evidence="11" id="KW-0812">Transmembrane</keyword>
<evidence type="ECO:0000256" key="8">
    <source>
        <dbReference type="ARBA" id="ARBA00023136"/>
    </source>
</evidence>
<dbReference type="Proteomes" id="UP001293593">
    <property type="component" value="Unassembled WGS sequence"/>
</dbReference>
<comment type="cofactor">
    <cofactor evidence="9">
        <name>heme</name>
        <dbReference type="ChEBI" id="CHEBI:30413"/>
    </cofactor>
</comment>
<dbReference type="FunFam" id="1.10.630.10:FF:000023">
    <property type="entry name" value="Cytochrome P450 family protein"/>
    <property type="match status" value="1"/>
</dbReference>
<dbReference type="InterPro" id="IPR050651">
    <property type="entry name" value="Plant_Cytochrome_P450_Monoox"/>
</dbReference>
<feature type="transmembrane region" description="Helical" evidence="11">
    <location>
        <begin position="6"/>
        <end position="24"/>
    </location>
</feature>
<keyword evidence="5 10" id="KW-0560">Oxidoreductase</keyword>
<comment type="similarity">
    <text evidence="2 10">Belongs to the cytochrome P450 family.</text>
</comment>
<dbReference type="PANTHER" id="PTHR47947:SF20">
    <property type="entry name" value="CYTOCHROME P450 FAMILY PROTEIN"/>
    <property type="match status" value="1"/>
</dbReference>
<protein>
    <recommendedName>
        <fullName evidence="14">Cytochrome P450</fullName>
    </recommendedName>
</protein>
<dbReference type="GO" id="GO:0016705">
    <property type="term" value="F:oxidoreductase activity, acting on paired donors, with incorporation or reduction of molecular oxygen"/>
    <property type="evidence" value="ECO:0007669"/>
    <property type="project" value="InterPro"/>
</dbReference>
<dbReference type="SUPFAM" id="SSF48264">
    <property type="entry name" value="Cytochrome P450"/>
    <property type="match status" value="1"/>
</dbReference>
<dbReference type="InterPro" id="IPR002401">
    <property type="entry name" value="Cyt_P450_E_grp-I"/>
</dbReference>
<evidence type="ECO:0000256" key="10">
    <source>
        <dbReference type="RuleBase" id="RU000461"/>
    </source>
</evidence>
<dbReference type="Pfam" id="PF00067">
    <property type="entry name" value="p450"/>
    <property type="match status" value="1"/>
</dbReference>
<keyword evidence="11" id="KW-1133">Transmembrane helix</keyword>
<dbReference type="PRINTS" id="PR00463">
    <property type="entry name" value="EP450I"/>
</dbReference>
<name>A0AAE1MVF6_9FABA</name>
<dbReference type="CDD" id="cd20653">
    <property type="entry name" value="CYP81"/>
    <property type="match status" value="1"/>
</dbReference>
<evidence type="ECO:0000256" key="7">
    <source>
        <dbReference type="ARBA" id="ARBA00023033"/>
    </source>
</evidence>
<evidence type="ECO:0000256" key="4">
    <source>
        <dbReference type="ARBA" id="ARBA00022723"/>
    </source>
</evidence>
<dbReference type="PRINTS" id="PR00385">
    <property type="entry name" value="P450"/>
</dbReference>
<keyword evidence="7 10" id="KW-0503">Monooxygenase</keyword>
<sequence>MELPQWFVPASCLVILICISTLFLRRDGKRKNLPPGPPGLPIIGHLHLMKPPIHRTLQNLSEKYGPVMFLRFGTLKVLVVSSPSAVEECFIKNDIVFANRPVTLAGKHLNYDYTTVGFSPYGDHWRGLRRLINQELFSVSRLAMLSDVRVDEVKILVKQLFERSGGSWTKVEVRHRFVDLIFDVMLRMISGKRYYGTDVVSKEATDFKNMMDEIFELINPAAEDLFPVLQRFDLFGVRKRMKQVAKKQDSFLQNLIDEHRRKRSSSSNNNGANQEKKTMTLIEVMLSLQETDPVFYCDTTIKGIAAAVVAAGTETSASTMEWILALLLNHPEVMEKLKAEIDTHVGKDRFIDDSDISKLTYLQSVVLETLRLYPAGALGVPHSNSEDCIIGGYHVPKGTMLMVNLWVLHKDPKHWKDATKFMPERFQNGSSEGYSLIPFGAGRRQCPGANLAKRIMALTIGSLVQAFEWKKIGDKQINMMEGDGLTLARLEPLVALIRPRQEMTPLLSGL</sequence>
<feature type="binding site" description="axial binding residue" evidence="9">
    <location>
        <position position="446"/>
    </location>
    <ligand>
        <name>heme</name>
        <dbReference type="ChEBI" id="CHEBI:30413"/>
    </ligand>
    <ligandPart>
        <name>Fe</name>
        <dbReference type="ChEBI" id="CHEBI:18248"/>
    </ligandPart>
</feature>
<evidence type="ECO:0000313" key="12">
    <source>
        <dbReference type="EMBL" id="KAK4277433.1"/>
    </source>
</evidence>
<dbReference type="InterPro" id="IPR017972">
    <property type="entry name" value="Cyt_P450_CS"/>
</dbReference>
<keyword evidence="13" id="KW-1185">Reference proteome</keyword>
<evidence type="ECO:0008006" key="14">
    <source>
        <dbReference type="Google" id="ProtNLM"/>
    </source>
</evidence>
<dbReference type="PANTHER" id="PTHR47947">
    <property type="entry name" value="CYTOCHROME P450 82C3-RELATED"/>
    <property type="match status" value="1"/>
</dbReference>
<keyword evidence="4 9" id="KW-0479">Metal-binding</keyword>
<evidence type="ECO:0000256" key="9">
    <source>
        <dbReference type="PIRSR" id="PIRSR602401-1"/>
    </source>
</evidence>
<gene>
    <name evidence="12" type="ORF">QN277_015433</name>
</gene>
<keyword evidence="3 9" id="KW-0349">Heme</keyword>
<evidence type="ECO:0000256" key="3">
    <source>
        <dbReference type="ARBA" id="ARBA00022617"/>
    </source>
</evidence>
<accession>A0AAE1MVF6</accession>
<dbReference type="GO" id="GO:0004497">
    <property type="term" value="F:monooxygenase activity"/>
    <property type="evidence" value="ECO:0007669"/>
    <property type="project" value="UniProtKB-KW"/>
</dbReference>
<comment type="caution">
    <text evidence="12">The sequence shown here is derived from an EMBL/GenBank/DDBJ whole genome shotgun (WGS) entry which is preliminary data.</text>
</comment>
<dbReference type="InterPro" id="IPR036396">
    <property type="entry name" value="Cyt_P450_sf"/>
</dbReference>
<dbReference type="Gene3D" id="1.10.630.10">
    <property type="entry name" value="Cytochrome P450"/>
    <property type="match status" value="1"/>
</dbReference>
<evidence type="ECO:0000256" key="6">
    <source>
        <dbReference type="ARBA" id="ARBA00023004"/>
    </source>
</evidence>
<comment type="subcellular location">
    <subcellularLocation>
        <location evidence="1">Membrane</location>
    </subcellularLocation>
</comment>
<evidence type="ECO:0000256" key="2">
    <source>
        <dbReference type="ARBA" id="ARBA00010617"/>
    </source>
</evidence>
<dbReference type="AlphaFoldDB" id="A0AAE1MVF6"/>